<dbReference type="AlphaFoldDB" id="A0A7W9EFF0"/>
<dbReference type="InterPro" id="IPR054248">
    <property type="entry name" value="DUF6975"/>
</dbReference>
<comment type="caution">
    <text evidence="1">The sequence shown here is derived from an EMBL/GenBank/DDBJ whole genome shotgun (WGS) entry which is preliminary data.</text>
</comment>
<dbReference type="Pfam" id="PF22391">
    <property type="entry name" value="DUF6975"/>
    <property type="match status" value="1"/>
</dbReference>
<accession>A0A7W9EFF0</accession>
<evidence type="ECO:0000313" key="1">
    <source>
        <dbReference type="EMBL" id="MBB5687243.1"/>
    </source>
</evidence>
<organism evidence="1 2">
    <name type="scientific">Sphingobium boeckii</name>
    <dbReference type="NCBI Taxonomy" id="1082345"/>
    <lineage>
        <taxon>Bacteria</taxon>
        <taxon>Pseudomonadati</taxon>
        <taxon>Pseudomonadota</taxon>
        <taxon>Alphaproteobacteria</taxon>
        <taxon>Sphingomonadales</taxon>
        <taxon>Sphingomonadaceae</taxon>
        <taxon>Sphingobium</taxon>
    </lineage>
</organism>
<keyword evidence="2" id="KW-1185">Reference proteome</keyword>
<proteinExistence type="predicted"/>
<sequence>MQVNTLQSAQSGGIGDMFDALVEAEGSGAHRHVGSAELLRGSHATRNLADAAHYLCVLHGRHPGVIDFAATKTAHPAARDWLIEAGDGFARERAYLTKLTVAAGPIPSTPGQAECESAVMGQRHALEMLAQSDRNGCALGAAIALVLDWSAIRHVLDHTAERLGLMIPQVKLPDDRETRTVAMAVAETSGVERAMAFGAQQILQQHRGLWDILEARRLARVDL</sequence>
<dbReference type="RefSeq" id="WP_184020516.1">
    <property type="nucleotide sequence ID" value="NZ_JACIJC010000005.1"/>
</dbReference>
<gene>
    <name evidence="1" type="ORF">FHS49_003271</name>
</gene>
<reference evidence="1 2" key="1">
    <citation type="submission" date="2020-08" db="EMBL/GenBank/DDBJ databases">
        <title>Genomic Encyclopedia of Type Strains, Phase IV (KMG-IV): sequencing the most valuable type-strain genomes for metagenomic binning, comparative biology and taxonomic classification.</title>
        <authorList>
            <person name="Goeker M."/>
        </authorList>
    </citation>
    <scope>NUCLEOTIDE SEQUENCE [LARGE SCALE GENOMIC DNA]</scope>
    <source>
        <strain evidence="1 2">DSM 25079</strain>
    </source>
</reference>
<dbReference type="EMBL" id="JACIJC010000005">
    <property type="protein sequence ID" value="MBB5687243.1"/>
    <property type="molecule type" value="Genomic_DNA"/>
</dbReference>
<dbReference type="Proteomes" id="UP000549617">
    <property type="component" value="Unassembled WGS sequence"/>
</dbReference>
<evidence type="ECO:0000313" key="2">
    <source>
        <dbReference type="Proteomes" id="UP000549617"/>
    </source>
</evidence>
<protein>
    <submittedName>
        <fullName evidence="1">Uncharacterized protein</fullName>
    </submittedName>
</protein>
<name>A0A7W9EFF0_9SPHN</name>